<gene>
    <name evidence="6" type="ORF">GTW09_11780</name>
</gene>
<reference evidence="6 7" key="1">
    <citation type="submission" date="2020-01" db="EMBL/GenBank/DDBJ databases">
        <title>Genomes of bacteria type strains.</title>
        <authorList>
            <person name="Chen J."/>
            <person name="Zhu S."/>
            <person name="Yang J."/>
        </authorList>
    </citation>
    <scope>NUCLEOTIDE SEQUENCE [LARGE SCALE GENOMIC DNA]</scope>
    <source>
        <strain evidence="6 7">LMG 22958</strain>
    </source>
</reference>
<sequence length="360" mass="40293">MCAPVSVITIVKNRTDKLCNLVNQLEACEAAPSELIIVWMTPPSDLSLIKSDNFTIEHKFANQHELPIAKARNKGMFEAKNETLLYISVDTIFSPKCIEEGLNSLTESSIVRAPVEFIPLSDCESPYEHLFAERKENTEANLNSVTKPNNNVTTSSQKDENHGKFSNDSSTSAMFFIRKTDFEKAGGFDETYDGYGLNDEDFFTQCRALNFSIHDLSLPSYSPARETAQCPVNHLLDFVHNAQLFRDKWGYYPRKDILQAYAEKGLINLDFEESAIRVTRLPSDDELNAELNVESDVERDDESVPKSNVPAKRLERATKKPSNAEVPLSAADTRRENNALPSYAPSTIGTPALHGYTLAQ</sequence>
<keyword evidence="2" id="KW-0328">Glycosyltransferase</keyword>
<dbReference type="Proteomes" id="UP000478837">
    <property type="component" value="Unassembled WGS sequence"/>
</dbReference>
<evidence type="ECO:0000313" key="7">
    <source>
        <dbReference type="Proteomes" id="UP000478837"/>
    </source>
</evidence>
<feature type="domain" description="Glycosyltransferase 2-like prokaryotic type" evidence="5">
    <location>
        <begin position="43"/>
        <end position="207"/>
    </location>
</feature>
<dbReference type="CDD" id="cd00761">
    <property type="entry name" value="Glyco_tranf_GTA_type"/>
    <property type="match status" value="1"/>
</dbReference>
<keyword evidence="7" id="KW-1185">Reference proteome</keyword>
<evidence type="ECO:0000313" key="6">
    <source>
        <dbReference type="EMBL" id="NDW22205.1"/>
    </source>
</evidence>
<dbReference type="InterPro" id="IPR029044">
    <property type="entry name" value="Nucleotide-diphossugar_trans"/>
</dbReference>
<keyword evidence="3 6" id="KW-0808">Transferase</keyword>
<evidence type="ECO:0000256" key="1">
    <source>
        <dbReference type="ARBA" id="ARBA00006739"/>
    </source>
</evidence>
<evidence type="ECO:0000259" key="5">
    <source>
        <dbReference type="Pfam" id="PF10111"/>
    </source>
</evidence>
<evidence type="ECO:0000256" key="2">
    <source>
        <dbReference type="ARBA" id="ARBA00022676"/>
    </source>
</evidence>
<dbReference type="PANTHER" id="PTHR43179:SF12">
    <property type="entry name" value="GALACTOFURANOSYLTRANSFERASE GLFT2"/>
    <property type="match status" value="1"/>
</dbReference>
<feature type="compositionally biased region" description="Polar residues" evidence="4">
    <location>
        <begin position="143"/>
        <end position="156"/>
    </location>
</feature>
<dbReference type="AlphaFoldDB" id="A0A6L9MW56"/>
<accession>A0A6L9MW56</accession>
<dbReference type="InterPro" id="IPR019290">
    <property type="entry name" value="GlycosylTrfase-like_prok"/>
</dbReference>
<evidence type="ECO:0000256" key="3">
    <source>
        <dbReference type="ARBA" id="ARBA00022679"/>
    </source>
</evidence>
<dbReference type="PANTHER" id="PTHR43179">
    <property type="entry name" value="RHAMNOSYLTRANSFERASE WBBL"/>
    <property type="match status" value="1"/>
</dbReference>
<dbReference type="SUPFAM" id="SSF53448">
    <property type="entry name" value="Nucleotide-diphospho-sugar transferases"/>
    <property type="match status" value="1"/>
</dbReference>
<name>A0A6L9MW56_9ALTE</name>
<feature type="region of interest" description="Disordered" evidence="4">
    <location>
        <begin position="293"/>
        <end position="347"/>
    </location>
</feature>
<feature type="region of interest" description="Disordered" evidence="4">
    <location>
        <begin position="143"/>
        <end position="166"/>
    </location>
</feature>
<dbReference type="GO" id="GO:0016757">
    <property type="term" value="F:glycosyltransferase activity"/>
    <property type="evidence" value="ECO:0007669"/>
    <property type="project" value="UniProtKB-KW"/>
</dbReference>
<proteinExistence type="inferred from homology"/>
<evidence type="ECO:0000256" key="4">
    <source>
        <dbReference type="SAM" id="MobiDB-lite"/>
    </source>
</evidence>
<organism evidence="6 7">
    <name type="scientific">Alteromonas hispanica</name>
    <dbReference type="NCBI Taxonomy" id="315421"/>
    <lineage>
        <taxon>Bacteria</taxon>
        <taxon>Pseudomonadati</taxon>
        <taxon>Pseudomonadota</taxon>
        <taxon>Gammaproteobacteria</taxon>
        <taxon>Alteromonadales</taxon>
        <taxon>Alteromonadaceae</taxon>
        <taxon>Alteromonas/Salinimonas group</taxon>
        <taxon>Alteromonas</taxon>
    </lineage>
</organism>
<comment type="similarity">
    <text evidence="1">Belongs to the glycosyltransferase 2 family.</text>
</comment>
<comment type="caution">
    <text evidence="6">The sequence shown here is derived from an EMBL/GenBank/DDBJ whole genome shotgun (WGS) entry which is preliminary data.</text>
</comment>
<dbReference type="Gene3D" id="3.90.550.10">
    <property type="entry name" value="Spore Coat Polysaccharide Biosynthesis Protein SpsA, Chain A"/>
    <property type="match status" value="1"/>
</dbReference>
<dbReference type="EMBL" id="JAAAWP010000007">
    <property type="protein sequence ID" value="NDW22205.1"/>
    <property type="molecule type" value="Genomic_DNA"/>
</dbReference>
<dbReference type="Pfam" id="PF10111">
    <property type="entry name" value="Glyco_tranf_2_2"/>
    <property type="match status" value="1"/>
</dbReference>
<protein>
    <submittedName>
        <fullName evidence="6">Glycosyl transferase family 2</fullName>
    </submittedName>
</protein>
<dbReference type="RefSeq" id="WP_163112053.1">
    <property type="nucleotide sequence ID" value="NZ_JAAAWP010000007.1"/>
</dbReference>